<dbReference type="GO" id="GO:1990072">
    <property type="term" value="C:TRAPPIII protein complex"/>
    <property type="evidence" value="ECO:0007669"/>
    <property type="project" value="TreeGrafter"/>
</dbReference>
<dbReference type="Pfam" id="PF24542">
    <property type="entry name" value="Ig_TPPC8_C"/>
    <property type="match status" value="1"/>
</dbReference>
<keyword evidence="3" id="KW-1185">Reference proteome</keyword>
<comment type="caution">
    <text evidence="2">The sequence shown here is derived from an EMBL/GenBank/DDBJ whole genome shotgun (WGS) entry which is preliminary data.</text>
</comment>
<evidence type="ECO:0000313" key="3">
    <source>
        <dbReference type="Proteomes" id="UP001162131"/>
    </source>
</evidence>
<evidence type="ECO:0000259" key="1">
    <source>
        <dbReference type="Pfam" id="PF24542"/>
    </source>
</evidence>
<accession>A0AAU9JXJ5</accession>
<sequence length="1088" mass="124693">MEELKKWIRSRYAPKVLIISSFEARAIIQKSNLSPAELLQPFTYISHSFTVKTLTSTINCPSVKIDVVDTLECRMNDRILTDNPPQISWDGCYVHGPKDIKQFLSKDTTPWFTAWQQAFLKSLNHSPHELIDMPLAIVYMASTTDLDPLATFQTLSRSQALPQLYHQKIYDGTCPKVFLLFHDVGTSSLKNAEVLQIFEKMQKSLAPSLCHWQCINSVTEPSLNHWGPEKGQSISSSDCFQLQMFIDELLMREIVPYIERALKTLDNILEQKRRGLKNSIKSIFGKKNVEFSFQYGGVEHVTRLIADLAFLCGDYDLAVNNYRSACNEFKNLKAWPHAASASEMQALCVVMLGGDNREVEYALDTAYTLYQRAGEQALLLRCAIITKYVFQGMENYRKLAQKLMNAGNDAREIQVAYPLFMEQTALAYLKIRPAYFRKYAFYQVLAGDEYRKIQLVKHALNCYYSASHIYKDKKYDFVMMHLEHMLGRFCYYLEMYAEAVHFFLSLSSSPKLLIHNDQHQKKIINELISTVAKWTSLPIPQDYDPINKNSIPFHPDGKPLLNFLLPKIKQYSVRLPQDKVVTSGKDNSSGISVTWGSLLSQVSGSSHLTEEFDVFDSNKEMKGIRSFHIGETVEVSILTHNPLDLMLIIEDVQVIVEYEDESGIVNMTSLDKLELSPKIDKTVTLEFSPQKPGKLKIRGVKWNYSGVFYGVYNFSELIYEIIPESSSVSASFLQFPDSLLHGQIQEVQIKVTNQVINPINDLCITFSHPFMFGKSQIKLGDLNEGEEKVVDIWLRGEFIGFHTIKFLITYLSQGILRYTRVQSVFEVKPSVKIQTRYESSWKNPNENILQLFVQPAFNAELSLKQLSSLTNHSLRIIKTLGKEIFYLAVKTGDEAQNIIFEQDWLEPVDVKSGFCWEVKEALKKFTNSDPGLDLLISWELIINQTRVQGHHYLLNLSLYQDKQAIPLRMVIDAPSEISHDFSATPVLLIPVKLSLKSLNEKSQSFNLEAYDSNVQINEKDIQKPPHLWWSGNTCTRFEKMDSGEIKIIEFTALVTEPGCYNLNRFCFTFDSEITKKCVFPYQHQILIN</sequence>
<organism evidence="2 3">
    <name type="scientific">Blepharisma stoltei</name>
    <dbReference type="NCBI Taxonomy" id="1481888"/>
    <lineage>
        <taxon>Eukaryota</taxon>
        <taxon>Sar</taxon>
        <taxon>Alveolata</taxon>
        <taxon>Ciliophora</taxon>
        <taxon>Postciliodesmatophora</taxon>
        <taxon>Heterotrichea</taxon>
        <taxon>Heterotrichida</taxon>
        <taxon>Blepharismidae</taxon>
        <taxon>Blepharisma</taxon>
    </lineage>
</organism>
<dbReference type="PANTHER" id="PTHR12975">
    <property type="entry name" value="TRANSPORT PROTEIN TRAPP"/>
    <property type="match status" value="1"/>
</dbReference>
<dbReference type="Pfam" id="PF12739">
    <property type="entry name" value="TRAPPC-Trs85"/>
    <property type="match status" value="1"/>
</dbReference>
<dbReference type="PANTHER" id="PTHR12975:SF6">
    <property type="entry name" value="TRAFFICKING PROTEIN PARTICLE COMPLEX SUBUNIT 8"/>
    <property type="match status" value="1"/>
</dbReference>
<dbReference type="InterPro" id="IPR057651">
    <property type="entry name" value="Ig_TPPC8_C"/>
</dbReference>
<gene>
    <name evidence="2" type="ORF">BSTOLATCC_MIC45592</name>
</gene>
<dbReference type="Proteomes" id="UP001162131">
    <property type="component" value="Unassembled WGS sequence"/>
</dbReference>
<protein>
    <recommendedName>
        <fullName evidence="1">TPPC8 C-terminal Ig-like domain-containing protein</fullName>
    </recommendedName>
</protein>
<dbReference type="EMBL" id="CAJZBQ010000045">
    <property type="protein sequence ID" value="CAG9328134.1"/>
    <property type="molecule type" value="Genomic_DNA"/>
</dbReference>
<evidence type="ECO:0000313" key="2">
    <source>
        <dbReference type="EMBL" id="CAG9328134.1"/>
    </source>
</evidence>
<dbReference type="AlphaFoldDB" id="A0AAU9JXJ5"/>
<name>A0AAU9JXJ5_9CILI</name>
<dbReference type="InterPro" id="IPR024420">
    <property type="entry name" value="TRAPP_III_complex_Trs85"/>
</dbReference>
<reference evidence="2" key="1">
    <citation type="submission" date="2021-09" db="EMBL/GenBank/DDBJ databases">
        <authorList>
            <consortium name="AG Swart"/>
            <person name="Singh M."/>
            <person name="Singh A."/>
            <person name="Seah K."/>
            <person name="Emmerich C."/>
        </authorList>
    </citation>
    <scope>NUCLEOTIDE SEQUENCE</scope>
    <source>
        <strain evidence="2">ATCC30299</strain>
    </source>
</reference>
<feature type="domain" description="TPPC8 C-terminal Ig-like" evidence="1">
    <location>
        <begin position="972"/>
        <end position="1064"/>
    </location>
</feature>
<proteinExistence type="predicted"/>